<dbReference type="InterPro" id="IPR001584">
    <property type="entry name" value="Integrase_cat-core"/>
</dbReference>
<dbReference type="InterPro" id="IPR012337">
    <property type="entry name" value="RNaseH-like_sf"/>
</dbReference>
<dbReference type="RefSeq" id="XP_015266723.1">
    <property type="nucleotide sequence ID" value="XM_015411237.1"/>
</dbReference>
<dbReference type="InterPro" id="IPR036397">
    <property type="entry name" value="RNaseH_sf"/>
</dbReference>
<evidence type="ECO:0000313" key="4">
    <source>
        <dbReference type="Proteomes" id="UP000694871"/>
    </source>
</evidence>
<dbReference type="PANTHER" id="PTHR37984:SF12">
    <property type="entry name" value="RIBONUCLEASE H"/>
    <property type="match status" value="1"/>
</dbReference>
<dbReference type="Gene3D" id="3.30.420.10">
    <property type="entry name" value="Ribonuclease H-like superfamily/Ribonuclease H"/>
    <property type="match status" value="1"/>
</dbReference>
<accession>A0ABM1JZ36</accession>
<dbReference type="Proteomes" id="UP000694871">
    <property type="component" value="Unplaced"/>
</dbReference>
<dbReference type="GeneID" id="107110451"/>
<organism evidence="4 5">
    <name type="scientific">Gekko japonicus</name>
    <name type="common">Schlegel's Japanese gecko</name>
    <dbReference type="NCBI Taxonomy" id="146911"/>
    <lineage>
        <taxon>Eukaryota</taxon>
        <taxon>Metazoa</taxon>
        <taxon>Chordata</taxon>
        <taxon>Craniata</taxon>
        <taxon>Vertebrata</taxon>
        <taxon>Euteleostomi</taxon>
        <taxon>Lepidosauria</taxon>
        <taxon>Squamata</taxon>
        <taxon>Bifurcata</taxon>
        <taxon>Gekkota</taxon>
        <taxon>Gekkonidae</taxon>
        <taxon>Gekkoninae</taxon>
        <taxon>Gekko</taxon>
    </lineage>
</organism>
<evidence type="ECO:0000313" key="5">
    <source>
        <dbReference type="RefSeq" id="XP_015266723.1"/>
    </source>
</evidence>
<feature type="domain" description="Integrase catalytic" evidence="3">
    <location>
        <begin position="57"/>
        <end position="213"/>
    </location>
</feature>
<evidence type="ECO:0000256" key="2">
    <source>
        <dbReference type="SAM" id="MobiDB-lite"/>
    </source>
</evidence>
<protein>
    <recommendedName>
        <fullName evidence="1">Gypsy retrotransposon integrase-like protein 1</fullName>
    </recommendedName>
</protein>
<dbReference type="SUPFAM" id="SSF53098">
    <property type="entry name" value="Ribonuclease H-like"/>
    <property type="match status" value="1"/>
</dbReference>
<evidence type="ECO:0000259" key="3">
    <source>
        <dbReference type="PROSITE" id="PS50994"/>
    </source>
</evidence>
<dbReference type="PANTHER" id="PTHR37984">
    <property type="entry name" value="PROTEIN CBG26694"/>
    <property type="match status" value="1"/>
</dbReference>
<proteinExistence type="predicted"/>
<dbReference type="Gene3D" id="1.10.340.70">
    <property type="match status" value="1"/>
</dbReference>
<keyword evidence="4" id="KW-1185">Reference proteome</keyword>
<dbReference type="PROSITE" id="PS50994">
    <property type="entry name" value="INTEGRASE"/>
    <property type="match status" value="1"/>
</dbReference>
<dbReference type="Pfam" id="PF17921">
    <property type="entry name" value="Integrase_H2C2"/>
    <property type="match status" value="1"/>
</dbReference>
<evidence type="ECO:0000256" key="1">
    <source>
        <dbReference type="ARBA" id="ARBA00039658"/>
    </source>
</evidence>
<sequence length="347" mass="38256">MALHEAHPGIVRMKALARSYVWWPGMDAEIESWVRRCQTCQEVQPNPPSAPAQSWESTHKPWSQLHLDFAGPFQGLTFLITVDSYSKWLEVSPVSTTSTKAVIRCLRRLFATHGLPNTIVSDNGTAFTSAEYLRRNLIRHIRSAPFHPATNSQAERMVRTAKEALSWISEGDWEFRLAQFLLTHRTTPNPVTGHSPAKLLMGRRPTTLLDRLHPDRAPNLRGLIEQQEPSRGFFPRDPVFLRNYGLGPPWITGRITGVKGPTSYKVSTEAVGFCRDTSTNCGGGNSRSLGTPPPVDGRGGQPRPGTGHASQNPSPQRDYARQLPSRGHQIKNPTSGPATGAAALGHS</sequence>
<dbReference type="InterPro" id="IPR050951">
    <property type="entry name" value="Retrovirus_Pol_polyprotein"/>
</dbReference>
<reference evidence="5" key="1">
    <citation type="submission" date="2025-08" db="UniProtKB">
        <authorList>
            <consortium name="RefSeq"/>
        </authorList>
    </citation>
    <scope>IDENTIFICATION</scope>
</reference>
<feature type="region of interest" description="Disordered" evidence="2">
    <location>
        <begin position="276"/>
        <end position="347"/>
    </location>
</feature>
<gene>
    <name evidence="5" type="primary">LOC107110451</name>
</gene>
<dbReference type="Pfam" id="PF00665">
    <property type="entry name" value="rve"/>
    <property type="match status" value="1"/>
</dbReference>
<dbReference type="InterPro" id="IPR041588">
    <property type="entry name" value="Integrase_H2C2"/>
</dbReference>
<name>A0ABM1JZ36_GEKJA</name>